<gene>
    <name evidence="2" type="ORF">F8B77_03170</name>
</gene>
<dbReference type="AlphaFoldDB" id="A0A6N6RWT8"/>
<accession>A0A6N6RWT8</accession>
<dbReference type="EMBL" id="WBVP01000002">
    <property type="protein sequence ID" value="KAB2826224.1"/>
    <property type="molecule type" value="Genomic_DNA"/>
</dbReference>
<sequence>MNLPLDPNLSISALSQIFQATTNSYKPLFFLALLEEIKTQKTNVLTLEIITKKMLVLASYPCCYFKLNFGKQDQVLSHLTSVGITNIDLSLLSHKTITNIENTIHQNYSNSSAYELLKYVPFRLLSPFFTQELKGLADGQKNAKTKQLAEQYFNNTKPLYKIQEHTIELHPDWHEYLMNNLSIVQAWTELNWLHYLQKKNPNTPAICNKLYPPLKRESLTTQRKFWDAFLTKNQTTCIFTNQTLTVDNYELDHYIPWSYVGHNQHWNLIPILNTANSSKSNNIPDKKYITFFTTVHKHAIDFLNSLPTKQQAQFIEDFMLGLQCTEQDIAQNDSIIQSKQTKAIESLTDMADLQGFGDSWVYSVKTN</sequence>
<proteinExistence type="predicted"/>
<comment type="caution">
    <text evidence="2">The sequence shown here is derived from an EMBL/GenBank/DDBJ whole genome shotgun (WGS) entry which is preliminary data.</text>
</comment>
<dbReference type="Pfam" id="PF13395">
    <property type="entry name" value="HNH_4"/>
    <property type="match status" value="1"/>
</dbReference>
<dbReference type="Gene3D" id="1.10.30.50">
    <property type="match status" value="1"/>
</dbReference>
<protein>
    <recommendedName>
        <fullName evidence="1">HNH nuclease domain-containing protein</fullName>
    </recommendedName>
</protein>
<evidence type="ECO:0000313" key="2">
    <source>
        <dbReference type="EMBL" id="KAB2826224.1"/>
    </source>
</evidence>
<dbReference type="RefSeq" id="WP_151653624.1">
    <property type="nucleotide sequence ID" value="NZ_WBVP01000002.1"/>
</dbReference>
<evidence type="ECO:0000259" key="1">
    <source>
        <dbReference type="Pfam" id="PF13395"/>
    </source>
</evidence>
<evidence type="ECO:0000313" key="3">
    <source>
        <dbReference type="Proteomes" id="UP000434870"/>
    </source>
</evidence>
<organism evidence="2 3">
    <name type="scientific">Aliivibrio finisterrensis</name>
    <dbReference type="NCBI Taxonomy" id="511998"/>
    <lineage>
        <taxon>Bacteria</taxon>
        <taxon>Pseudomonadati</taxon>
        <taxon>Pseudomonadota</taxon>
        <taxon>Gammaproteobacteria</taxon>
        <taxon>Vibrionales</taxon>
        <taxon>Vibrionaceae</taxon>
        <taxon>Aliivibrio</taxon>
    </lineage>
</organism>
<reference evidence="2 3" key="1">
    <citation type="submission" date="2019-09" db="EMBL/GenBank/DDBJ databases">
        <title>Genome of Aliivibrio finisterrensis LMG 23869 (type strain).</title>
        <authorList>
            <person name="Bowman J.P."/>
        </authorList>
    </citation>
    <scope>NUCLEOTIDE SEQUENCE [LARGE SCALE GENOMIC DNA]</scope>
    <source>
        <strain evidence="2 3">LMG 23869</strain>
    </source>
</reference>
<dbReference type="Proteomes" id="UP000434870">
    <property type="component" value="Unassembled WGS sequence"/>
</dbReference>
<dbReference type="InterPro" id="IPR003615">
    <property type="entry name" value="HNH_nuc"/>
</dbReference>
<feature type="domain" description="HNH nuclease" evidence="1">
    <location>
        <begin position="237"/>
        <end position="284"/>
    </location>
</feature>
<name>A0A6N6RWT8_9GAMM</name>